<name>A0A3S1AX32_9BACT</name>
<dbReference type="Pfam" id="PF04085">
    <property type="entry name" value="MreC"/>
    <property type="match status" value="1"/>
</dbReference>
<evidence type="ECO:0000256" key="2">
    <source>
        <dbReference type="ARBA" id="ARBA00013855"/>
    </source>
</evidence>
<dbReference type="GO" id="GO:0005886">
    <property type="term" value="C:plasma membrane"/>
    <property type="evidence" value="ECO:0007669"/>
    <property type="project" value="TreeGrafter"/>
</dbReference>
<evidence type="ECO:0000256" key="1">
    <source>
        <dbReference type="ARBA" id="ARBA00009369"/>
    </source>
</evidence>
<dbReference type="InterPro" id="IPR055342">
    <property type="entry name" value="MreC_beta-barrel_core"/>
</dbReference>
<dbReference type="AlphaFoldDB" id="A0A3S1AX32"/>
<dbReference type="PANTHER" id="PTHR34138:SF1">
    <property type="entry name" value="CELL SHAPE-DETERMINING PROTEIN MREC"/>
    <property type="match status" value="1"/>
</dbReference>
<sequence length="295" mass="33348">MRNLIIFFRRYFNFFLFLLLEVICIVLVFQNNNFQRSAYLNSANNVSGKLYDKYNNVQYYFHLKATNDSLVAENTRLHNALGTSFDTMITSNGFRTDTIRQYSDDTLHKVTGTRIRRYEYFEGKVINNSVNKPINYITIHRGSAQGIRPNMGVISSSGVVGVVRSVSENYAVVLSMLSKSNSVSISARLGQGKEMGSVHWDGESAGYALLKDIPKSAKVHKGDTVVTSGFSALFPENIPIGYVDTVTIADKSGTSFNIRLKLATNFYNLQYVYVIENLLKDEQQRLEDSTYKLIK</sequence>
<reference evidence="6" key="1">
    <citation type="submission" date="2020-05" db="EMBL/GenBank/DDBJ databases">
        <title>Chitinophaga laudate sp. nov., isolated from a tropical peat swamp.</title>
        <authorList>
            <person name="Goh C.B.S."/>
            <person name="Lee M.S."/>
            <person name="Parimannan S."/>
            <person name="Pasbakhsh P."/>
            <person name="Yule C.M."/>
            <person name="Rajandas H."/>
            <person name="Loke S."/>
            <person name="Croft L."/>
            <person name="Tan J.B.L."/>
        </authorList>
    </citation>
    <scope>NUCLEOTIDE SEQUENCE</scope>
    <source>
        <strain evidence="6">Mgbs1</strain>
    </source>
</reference>
<proteinExistence type="inferred from homology"/>
<protein>
    <recommendedName>
        <fullName evidence="2">Cell shape-determining protein MreC</fullName>
    </recommendedName>
    <alternativeName>
        <fullName evidence="4">Cell shape protein MreC</fullName>
    </alternativeName>
</protein>
<dbReference type="InterPro" id="IPR042175">
    <property type="entry name" value="Cell/Rod_MreC_2"/>
</dbReference>
<comment type="similarity">
    <text evidence="1">Belongs to the MreC family.</text>
</comment>
<evidence type="ECO:0000256" key="3">
    <source>
        <dbReference type="ARBA" id="ARBA00022960"/>
    </source>
</evidence>
<gene>
    <name evidence="6" type="primary">mreC</name>
    <name evidence="6" type="ORF">ECE50_018865</name>
</gene>
<dbReference type="EMBL" id="RIAR02000001">
    <property type="protein sequence ID" value="NSL88911.1"/>
    <property type="molecule type" value="Genomic_DNA"/>
</dbReference>
<dbReference type="NCBIfam" id="NF010532">
    <property type="entry name" value="PRK13922.9-3"/>
    <property type="match status" value="1"/>
</dbReference>
<feature type="domain" description="Rod shape-determining protein MreC beta-barrel core" evidence="5">
    <location>
        <begin position="125"/>
        <end position="276"/>
    </location>
</feature>
<dbReference type="GO" id="GO:0008360">
    <property type="term" value="P:regulation of cell shape"/>
    <property type="evidence" value="ECO:0007669"/>
    <property type="project" value="UniProtKB-KW"/>
</dbReference>
<evidence type="ECO:0000259" key="5">
    <source>
        <dbReference type="Pfam" id="PF04085"/>
    </source>
</evidence>
<keyword evidence="3" id="KW-0133">Cell shape</keyword>
<evidence type="ECO:0000313" key="6">
    <source>
        <dbReference type="EMBL" id="NSL88911.1"/>
    </source>
</evidence>
<accession>A0A3S1AX32</accession>
<dbReference type="InterPro" id="IPR042177">
    <property type="entry name" value="Cell/Rod_1"/>
</dbReference>
<dbReference type="Proteomes" id="UP000281028">
    <property type="component" value="Unassembled WGS sequence"/>
</dbReference>
<organism evidence="6 7">
    <name type="scientific">Chitinophaga solisilvae</name>
    <dbReference type="NCBI Taxonomy" id="1233460"/>
    <lineage>
        <taxon>Bacteria</taxon>
        <taxon>Pseudomonadati</taxon>
        <taxon>Bacteroidota</taxon>
        <taxon>Chitinophagia</taxon>
        <taxon>Chitinophagales</taxon>
        <taxon>Chitinophagaceae</taxon>
        <taxon>Chitinophaga</taxon>
    </lineage>
</organism>
<evidence type="ECO:0000313" key="7">
    <source>
        <dbReference type="Proteomes" id="UP000281028"/>
    </source>
</evidence>
<dbReference type="OrthoDB" id="9811827at2"/>
<dbReference type="Gene3D" id="2.40.10.340">
    <property type="entry name" value="Rod shape-determining protein MreC, domain 1"/>
    <property type="match status" value="1"/>
</dbReference>
<evidence type="ECO:0000256" key="4">
    <source>
        <dbReference type="ARBA" id="ARBA00032089"/>
    </source>
</evidence>
<dbReference type="Gene3D" id="2.40.10.350">
    <property type="entry name" value="Rod shape-determining protein MreC, domain 2"/>
    <property type="match status" value="1"/>
</dbReference>
<dbReference type="PANTHER" id="PTHR34138">
    <property type="entry name" value="CELL SHAPE-DETERMINING PROTEIN MREC"/>
    <property type="match status" value="1"/>
</dbReference>
<keyword evidence="7" id="KW-1185">Reference proteome</keyword>
<dbReference type="InterPro" id="IPR007221">
    <property type="entry name" value="MreC"/>
</dbReference>
<comment type="caution">
    <text evidence="6">The sequence shown here is derived from an EMBL/GenBank/DDBJ whole genome shotgun (WGS) entry which is preliminary data.</text>
</comment>